<evidence type="ECO:0000313" key="2">
    <source>
        <dbReference type="EMBL" id="MBB4351079.1"/>
    </source>
</evidence>
<gene>
    <name evidence="3" type="ORF">GGE31_004887</name>
    <name evidence="2" type="ORF">GGE33_004857</name>
    <name evidence="4" type="ORF">GGE35_004811</name>
</gene>
<dbReference type="AlphaFoldDB" id="A0A7W6TJ07"/>
<dbReference type="InterPro" id="IPR054189">
    <property type="entry name" value="DUF6894"/>
</dbReference>
<dbReference type="EMBL" id="JACIGW010000008">
    <property type="protein sequence ID" value="MBB4351079.1"/>
    <property type="molecule type" value="Genomic_DNA"/>
</dbReference>
<organism evidence="3 6">
    <name type="scientific">Aliirhizobium cellulosilyticum</name>
    <dbReference type="NCBI Taxonomy" id="393664"/>
    <lineage>
        <taxon>Bacteria</taxon>
        <taxon>Pseudomonadati</taxon>
        <taxon>Pseudomonadota</taxon>
        <taxon>Alphaproteobacteria</taxon>
        <taxon>Hyphomicrobiales</taxon>
        <taxon>Rhizobiaceae</taxon>
        <taxon>Aliirhizobium</taxon>
    </lineage>
</organism>
<feature type="domain" description="DUF6894" evidence="1">
    <location>
        <begin position="4"/>
        <end position="50"/>
    </location>
</feature>
<protein>
    <recommendedName>
        <fullName evidence="1">DUF6894 domain-containing protein</fullName>
    </recommendedName>
</protein>
<evidence type="ECO:0000313" key="5">
    <source>
        <dbReference type="Proteomes" id="UP000520770"/>
    </source>
</evidence>
<accession>A0A7W6TJ07</accession>
<dbReference type="RefSeq" id="WP_183828783.1">
    <property type="nucleotide sequence ID" value="NZ_JACIGW010000008.1"/>
</dbReference>
<evidence type="ECO:0000313" key="6">
    <source>
        <dbReference type="Proteomes" id="UP000524535"/>
    </source>
</evidence>
<evidence type="ECO:0000313" key="7">
    <source>
        <dbReference type="Proteomes" id="UP000576087"/>
    </source>
</evidence>
<dbReference type="EMBL" id="JACIGY010000009">
    <property type="protein sequence ID" value="MBB4414345.1"/>
    <property type="molecule type" value="Genomic_DNA"/>
</dbReference>
<reference evidence="5 6" key="1">
    <citation type="submission" date="2020-08" db="EMBL/GenBank/DDBJ databases">
        <title>Genomic Encyclopedia of Type Strains, Phase IV (KMG-V): Genome sequencing to study the core and pangenomes of soil and plant-associated prokaryotes.</title>
        <authorList>
            <person name="Whitman W."/>
        </authorList>
    </citation>
    <scope>NUCLEOTIDE SEQUENCE [LARGE SCALE GENOMIC DNA]</scope>
    <source>
        <strain evidence="3 6">SEMIA 444</strain>
        <strain evidence="2 5">SEMIA 448</strain>
        <strain evidence="4 7">SEMIA 452</strain>
    </source>
</reference>
<dbReference type="Proteomes" id="UP000576087">
    <property type="component" value="Unassembled WGS sequence"/>
</dbReference>
<keyword evidence="6" id="KW-1185">Reference proteome</keyword>
<dbReference type="Proteomes" id="UP000524535">
    <property type="component" value="Unassembled WGS sequence"/>
</dbReference>
<evidence type="ECO:0000313" key="4">
    <source>
        <dbReference type="EMBL" id="MBB4448961.1"/>
    </source>
</evidence>
<dbReference type="Proteomes" id="UP000520770">
    <property type="component" value="Unassembled WGS sequence"/>
</dbReference>
<evidence type="ECO:0000259" key="1">
    <source>
        <dbReference type="Pfam" id="PF21834"/>
    </source>
</evidence>
<dbReference type="EMBL" id="JACIHM010000009">
    <property type="protein sequence ID" value="MBB4448961.1"/>
    <property type="molecule type" value="Genomic_DNA"/>
</dbReference>
<comment type="caution">
    <text evidence="3">The sequence shown here is derived from an EMBL/GenBank/DDBJ whole genome shotgun (WGS) entry which is preliminary data.</text>
</comment>
<proteinExistence type="predicted"/>
<evidence type="ECO:0000313" key="3">
    <source>
        <dbReference type="EMBL" id="MBB4414345.1"/>
    </source>
</evidence>
<name>A0A7W6TJ07_9HYPH</name>
<dbReference type="Pfam" id="PF21834">
    <property type="entry name" value="DUF6894"/>
    <property type="match status" value="1"/>
</dbReference>
<sequence length="52" mass="6035">MPIYYFHYLENGEEKSHDTTGDQWSDHHAAHIKARRAMAEYLMDVVANDGPD</sequence>